<reference evidence="2" key="2">
    <citation type="submission" date="2023-05" db="EMBL/GenBank/DDBJ databases">
        <authorList>
            <consortium name="Lawrence Berkeley National Laboratory"/>
            <person name="Steindorff A."/>
            <person name="Hensen N."/>
            <person name="Bonometti L."/>
            <person name="Westerberg I."/>
            <person name="Brannstrom I.O."/>
            <person name="Guillou S."/>
            <person name="Cros-Aarteil S."/>
            <person name="Calhoun S."/>
            <person name="Haridas S."/>
            <person name="Kuo A."/>
            <person name="Mondo S."/>
            <person name="Pangilinan J."/>
            <person name="Riley R."/>
            <person name="Labutti K."/>
            <person name="Andreopoulos B."/>
            <person name="Lipzen A."/>
            <person name="Chen C."/>
            <person name="Yanf M."/>
            <person name="Daum C."/>
            <person name="Ng V."/>
            <person name="Clum A."/>
            <person name="Ohm R."/>
            <person name="Martin F."/>
            <person name="Silar P."/>
            <person name="Natvig D."/>
            <person name="Lalanne C."/>
            <person name="Gautier V."/>
            <person name="Ament-Velasquez S.L."/>
            <person name="Kruys A."/>
            <person name="Hutchinson M.I."/>
            <person name="Powell A.J."/>
            <person name="Barry K."/>
            <person name="Miller A.N."/>
            <person name="Grigoriev I.V."/>
            <person name="Debuchy R."/>
            <person name="Gladieux P."/>
            <person name="Thoren M.H."/>
            <person name="Johannesson H."/>
        </authorList>
    </citation>
    <scope>NUCLEOTIDE SEQUENCE</scope>
    <source>
        <strain evidence="2">PSN309</strain>
    </source>
</reference>
<gene>
    <name evidence="2" type="ORF">QBC35DRAFT_456759</name>
</gene>
<dbReference type="EMBL" id="MU864591">
    <property type="protein sequence ID" value="KAK4182974.1"/>
    <property type="molecule type" value="Genomic_DNA"/>
</dbReference>
<sequence>MASSITTKVGRAVTAAPFLALAAFCWTKMDIPKLTAYQDQILKDNQGTIKWGNESLSVLERFFGVQALDETWRGPSVTFSPSSLGYDAISWWQMISFLTDLGPVYIVWFLESARVGNAWTPAYFATFFAFAAQLVGIGSAAPVFYFLCLTFGPRVAELMSVSTDKLSTSKIQLQHKYISLLLPLVLVLHNFEVFAAYLSPDPAARHYWVWAWQMSPLWIGLVNSVLAQILPTSMFAAGPRALLAAACSISAGVWISVLLNSPYSLPEIFLPSLQEQADLVAHTRQALQYDEICVFSASFLWLGYQFVDLYRAGRMDDLFKVVAVFPIVLVTAGPGVTLAVGWYLREQKLTGVR</sequence>
<dbReference type="AlphaFoldDB" id="A0AAN6WIZ1"/>
<reference evidence="2" key="1">
    <citation type="journal article" date="2023" name="Mol. Phylogenet. Evol.">
        <title>Genome-scale phylogeny and comparative genomics of the fungal order Sordariales.</title>
        <authorList>
            <person name="Hensen N."/>
            <person name="Bonometti L."/>
            <person name="Westerberg I."/>
            <person name="Brannstrom I.O."/>
            <person name="Guillou S."/>
            <person name="Cros-Aarteil S."/>
            <person name="Calhoun S."/>
            <person name="Haridas S."/>
            <person name="Kuo A."/>
            <person name="Mondo S."/>
            <person name="Pangilinan J."/>
            <person name="Riley R."/>
            <person name="LaButti K."/>
            <person name="Andreopoulos B."/>
            <person name="Lipzen A."/>
            <person name="Chen C."/>
            <person name="Yan M."/>
            <person name="Daum C."/>
            <person name="Ng V."/>
            <person name="Clum A."/>
            <person name="Steindorff A."/>
            <person name="Ohm R.A."/>
            <person name="Martin F."/>
            <person name="Silar P."/>
            <person name="Natvig D.O."/>
            <person name="Lalanne C."/>
            <person name="Gautier V."/>
            <person name="Ament-Velasquez S.L."/>
            <person name="Kruys A."/>
            <person name="Hutchinson M.I."/>
            <person name="Powell A.J."/>
            <person name="Barry K."/>
            <person name="Miller A.N."/>
            <person name="Grigoriev I.V."/>
            <person name="Debuchy R."/>
            <person name="Gladieux P."/>
            <person name="Hiltunen Thoren M."/>
            <person name="Johannesson H."/>
        </authorList>
    </citation>
    <scope>NUCLEOTIDE SEQUENCE</scope>
    <source>
        <strain evidence="2">PSN309</strain>
    </source>
</reference>
<feature type="transmembrane region" description="Helical" evidence="1">
    <location>
        <begin position="177"/>
        <end position="198"/>
    </location>
</feature>
<keyword evidence="1" id="KW-1133">Transmembrane helix</keyword>
<name>A0AAN6WIZ1_9PEZI</name>
<proteinExistence type="predicted"/>
<keyword evidence="3" id="KW-1185">Reference proteome</keyword>
<feature type="transmembrane region" description="Helical" evidence="1">
    <location>
        <begin position="242"/>
        <end position="263"/>
    </location>
</feature>
<feature type="transmembrane region" description="Helical" evidence="1">
    <location>
        <begin position="89"/>
        <end position="110"/>
    </location>
</feature>
<feature type="transmembrane region" description="Helical" evidence="1">
    <location>
        <begin position="210"/>
        <end position="230"/>
    </location>
</feature>
<keyword evidence="1" id="KW-0472">Membrane</keyword>
<dbReference type="Proteomes" id="UP001302126">
    <property type="component" value="Unassembled WGS sequence"/>
</dbReference>
<feature type="transmembrane region" description="Helical" evidence="1">
    <location>
        <begin position="318"/>
        <end position="344"/>
    </location>
</feature>
<comment type="caution">
    <text evidence="2">The sequence shown here is derived from an EMBL/GenBank/DDBJ whole genome shotgun (WGS) entry which is preliminary data.</text>
</comment>
<keyword evidence="1" id="KW-0812">Transmembrane</keyword>
<evidence type="ECO:0000313" key="3">
    <source>
        <dbReference type="Proteomes" id="UP001302126"/>
    </source>
</evidence>
<organism evidence="2 3">
    <name type="scientific">Podospora australis</name>
    <dbReference type="NCBI Taxonomy" id="1536484"/>
    <lineage>
        <taxon>Eukaryota</taxon>
        <taxon>Fungi</taxon>
        <taxon>Dikarya</taxon>
        <taxon>Ascomycota</taxon>
        <taxon>Pezizomycotina</taxon>
        <taxon>Sordariomycetes</taxon>
        <taxon>Sordariomycetidae</taxon>
        <taxon>Sordariales</taxon>
        <taxon>Podosporaceae</taxon>
        <taxon>Podospora</taxon>
    </lineage>
</organism>
<feature type="transmembrane region" description="Helical" evidence="1">
    <location>
        <begin position="122"/>
        <end position="149"/>
    </location>
</feature>
<protein>
    <submittedName>
        <fullName evidence="2">Uncharacterized protein</fullName>
    </submittedName>
</protein>
<evidence type="ECO:0000313" key="2">
    <source>
        <dbReference type="EMBL" id="KAK4182974.1"/>
    </source>
</evidence>
<accession>A0AAN6WIZ1</accession>
<evidence type="ECO:0000256" key="1">
    <source>
        <dbReference type="SAM" id="Phobius"/>
    </source>
</evidence>